<feature type="compositionally biased region" description="Low complexity" evidence="4">
    <location>
        <begin position="136"/>
        <end position="147"/>
    </location>
</feature>
<evidence type="ECO:0000313" key="7">
    <source>
        <dbReference type="Proteomes" id="UP000001396"/>
    </source>
</evidence>
<dbReference type="Pfam" id="PF01344">
    <property type="entry name" value="Kelch_1"/>
    <property type="match status" value="1"/>
</dbReference>
<dbReference type="InterPro" id="IPR052392">
    <property type="entry name" value="Kelch-BTB_domain-containing"/>
</dbReference>
<dbReference type="SMART" id="SM00612">
    <property type="entry name" value="Kelch"/>
    <property type="match status" value="4"/>
</dbReference>
<feature type="compositionally biased region" description="Low complexity" evidence="4">
    <location>
        <begin position="184"/>
        <end position="199"/>
    </location>
</feature>
<dbReference type="InParanoid" id="D3B723"/>
<evidence type="ECO:0000256" key="4">
    <source>
        <dbReference type="SAM" id="MobiDB-lite"/>
    </source>
</evidence>
<name>D3B723_HETP5</name>
<dbReference type="Gene3D" id="2.120.10.80">
    <property type="entry name" value="Kelch-type beta propeller"/>
    <property type="match status" value="2"/>
</dbReference>
<evidence type="ECO:0000313" key="6">
    <source>
        <dbReference type="EMBL" id="EFA82566.1"/>
    </source>
</evidence>
<dbReference type="GeneID" id="31359742"/>
<keyword evidence="7" id="KW-1185">Reference proteome</keyword>
<feature type="coiled-coil region" evidence="3">
    <location>
        <begin position="89"/>
        <end position="123"/>
    </location>
</feature>
<feature type="region of interest" description="Disordered" evidence="4">
    <location>
        <begin position="125"/>
        <end position="147"/>
    </location>
</feature>
<evidence type="ECO:0000256" key="3">
    <source>
        <dbReference type="SAM" id="Coils"/>
    </source>
</evidence>
<gene>
    <name evidence="6" type="ORF">PPL_04255</name>
</gene>
<organism evidence="6 7">
    <name type="scientific">Heterostelium pallidum (strain ATCC 26659 / Pp 5 / PN500)</name>
    <name type="common">Cellular slime mold</name>
    <name type="synonym">Polysphondylium pallidum</name>
    <dbReference type="NCBI Taxonomy" id="670386"/>
    <lineage>
        <taxon>Eukaryota</taxon>
        <taxon>Amoebozoa</taxon>
        <taxon>Evosea</taxon>
        <taxon>Eumycetozoa</taxon>
        <taxon>Dictyostelia</taxon>
        <taxon>Acytosteliales</taxon>
        <taxon>Acytosteliaceae</taxon>
        <taxon>Heterostelium</taxon>
    </lineage>
</organism>
<sequence>MISNDTLSPIHSTSTTPTLRTSNLSSLGSSVSSMVGSESPLGRSKQHLELYKDLSEKTLEQCDQSFMNTKRMIMSDFDTMINYLNDRRVEMLTQLAVELESHKQELEKNRDKAQHLIESIDRKLRQTTSGMGGAGSSSPQLSASQNISNSNSIVVESSRDPIAADEQQHEDVVEINLDDDNCCSNSTTSAGSRSSSSATQKRKETSASSLDDCDVDSSVYAVYARRHMKREKQVHVFGRLEFNTRVHPEYKELSQLLPKQCLIYSIGGHLNGFDQYSTERYDMSEHQWRSMAPLHQMDNDFTSIFDGRNSIYNFGGSLSPSKITRYSLAEDRWETLEADIPEGGRFLHTSVYDNKQYVYLLGGFPRANVVLRFNLVNHEFSKLSTMKNIWKQSAVFDPVSNSIYTIGGCNMSGESLDCVDRYDIEEDRWYEMAPLHHGMYSGAAVIDSSNGYIYAFGGFSSQSNQCLNRVERYSIEHNKWEVVEPSMPIAMMVNNSAFFDGSHYVYLVGGSNPNTKESFSKVYRFSIITFEWDDHPVGNFKHQRYKGSTVFVSK</sequence>
<dbReference type="EMBL" id="ADBJ01000018">
    <property type="protein sequence ID" value="EFA82566.1"/>
    <property type="molecule type" value="Genomic_DNA"/>
</dbReference>
<dbReference type="InterPro" id="IPR006652">
    <property type="entry name" value="Kelch_1"/>
</dbReference>
<dbReference type="OMA" id="MDNDFTS"/>
<feature type="region of interest" description="Disordered" evidence="4">
    <location>
        <begin position="1"/>
        <end position="41"/>
    </location>
</feature>
<protein>
    <submittedName>
        <fullName evidence="6">Kelch repeat-containing protein</fullName>
    </submittedName>
</protein>
<dbReference type="PANTHER" id="PTHR46375:SF3">
    <property type="entry name" value="KELCH REPEAT AND BTB DOMAIN-CONTAINING PROTEIN 13"/>
    <property type="match status" value="1"/>
</dbReference>
<dbReference type="Pfam" id="PF24981">
    <property type="entry name" value="Beta-prop_ATRN-LZTR1"/>
    <property type="match status" value="1"/>
</dbReference>
<evidence type="ECO:0000256" key="1">
    <source>
        <dbReference type="ARBA" id="ARBA00022441"/>
    </source>
</evidence>
<feature type="compositionally biased region" description="Polar residues" evidence="4">
    <location>
        <begin position="1"/>
        <end position="21"/>
    </location>
</feature>
<dbReference type="Proteomes" id="UP000001396">
    <property type="component" value="Unassembled WGS sequence"/>
</dbReference>
<keyword evidence="1" id="KW-0880">Kelch repeat</keyword>
<proteinExistence type="predicted"/>
<dbReference type="AlphaFoldDB" id="D3B723"/>
<dbReference type="InterPro" id="IPR015915">
    <property type="entry name" value="Kelch-typ_b-propeller"/>
</dbReference>
<evidence type="ECO:0000256" key="2">
    <source>
        <dbReference type="ARBA" id="ARBA00022737"/>
    </source>
</evidence>
<dbReference type="STRING" id="670386.D3B723"/>
<dbReference type="RefSeq" id="XP_020434683.1">
    <property type="nucleotide sequence ID" value="XM_020575163.1"/>
</dbReference>
<dbReference type="SUPFAM" id="SSF117281">
    <property type="entry name" value="Kelch motif"/>
    <property type="match status" value="1"/>
</dbReference>
<keyword evidence="3" id="KW-0175">Coiled coil</keyword>
<feature type="compositionally biased region" description="Low complexity" evidence="4">
    <location>
        <begin position="22"/>
        <end position="39"/>
    </location>
</feature>
<feature type="region of interest" description="Disordered" evidence="4">
    <location>
        <begin position="178"/>
        <end position="211"/>
    </location>
</feature>
<dbReference type="PANTHER" id="PTHR46375">
    <property type="entry name" value="KELCH REPEAT AND BTB DOMAIN-CONTAINING PROTEIN 13-RELATED"/>
    <property type="match status" value="1"/>
</dbReference>
<reference evidence="6 7" key="1">
    <citation type="journal article" date="2011" name="Genome Res.">
        <title>Phylogeny-wide analysis of social amoeba genomes highlights ancient origins for complex intercellular communication.</title>
        <authorList>
            <person name="Heidel A.J."/>
            <person name="Lawal H.M."/>
            <person name="Felder M."/>
            <person name="Schilde C."/>
            <person name="Helps N.R."/>
            <person name="Tunggal B."/>
            <person name="Rivero F."/>
            <person name="John U."/>
            <person name="Schleicher M."/>
            <person name="Eichinger L."/>
            <person name="Platzer M."/>
            <person name="Noegel A.A."/>
            <person name="Schaap P."/>
            <person name="Gloeckner G."/>
        </authorList>
    </citation>
    <scope>NUCLEOTIDE SEQUENCE [LARGE SCALE GENOMIC DNA]</scope>
    <source>
        <strain evidence="7">ATCC 26659 / Pp 5 / PN500</strain>
    </source>
</reference>
<dbReference type="InterPro" id="IPR056737">
    <property type="entry name" value="Beta-prop_ATRN-MKLN-like"/>
</dbReference>
<accession>D3B723</accession>
<comment type="caution">
    <text evidence="6">The sequence shown here is derived from an EMBL/GenBank/DDBJ whole genome shotgun (WGS) entry which is preliminary data.</text>
</comment>
<feature type="domain" description="Attractin/MKLN-like beta-propeller" evidence="5">
    <location>
        <begin position="312"/>
        <end position="540"/>
    </location>
</feature>
<evidence type="ECO:0000259" key="5">
    <source>
        <dbReference type="Pfam" id="PF24981"/>
    </source>
</evidence>
<keyword evidence="2" id="KW-0677">Repeat</keyword>